<organism evidence="2 3">
    <name type="scientific">Galdieria yellowstonensis</name>
    <dbReference type="NCBI Taxonomy" id="3028027"/>
    <lineage>
        <taxon>Eukaryota</taxon>
        <taxon>Rhodophyta</taxon>
        <taxon>Bangiophyceae</taxon>
        <taxon>Galdieriales</taxon>
        <taxon>Galdieriaceae</taxon>
        <taxon>Galdieria</taxon>
    </lineage>
</organism>
<keyword evidence="1" id="KW-0812">Transmembrane</keyword>
<evidence type="ECO:0000313" key="2">
    <source>
        <dbReference type="EMBL" id="KAK4524760.1"/>
    </source>
</evidence>
<keyword evidence="1" id="KW-1133">Transmembrane helix</keyword>
<comment type="caution">
    <text evidence="2">The sequence shown here is derived from an EMBL/GenBank/DDBJ whole genome shotgun (WGS) entry which is preliminary data.</text>
</comment>
<reference evidence="2 3" key="1">
    <citation type="submission" date="2022-07" db="EMBL/GenBank/DDBJ databases">
        <title>Genome-wide signatures of adaptation to extreme environments.</title>
        <authorList>
            <person name="Cho C.H."/>
            <person name="Yoon H.S."/>
        </authorList>
    </citation>
    <scope>NUCLEOTIDE SEQUENCE [LARGE SCALE GENOMIC DNA]</scope>
    <source>
        <strain evidence="2 3">108.79 E11</strain>
    </source>
</reference>
<gene>
    <name evidence="2" type="ORF">GAYE_SCF05G2663</name>
</gene>
<name>A0AAV9IBC8_9RHOD</name>
<dbReference type="InterPro" id="IPR021883">
    <property type="entry name" value="LPA1-like"/>
</dbReference>
<protein>
    <submittedName>
        <fullName evidence="2">Uncharacterized protein</fullName>
    </submittedName>
</protein>
<dbReference type="Pfam" id="PF11998">
    <property type="entry name" value="DUF3493"/>
    <property type="match status" value="1"/>
</dbReference>
<feature type="transmembrane region" description="Helical" evidence="1">
    <location>
        <begin position="130"/>
        <end position="149"/>
    </location>
</feature>
<dbReference type="EMBL" id="JANCYU010000025">
    <property type="protein sequence ID" value="KAK4524760.1"/>
    <property type="molecule type" value="Genomic_DNA"/>
</dbReference>
<sequence length="297" mass="34222">MRFQISFLLCSHCIVRSYGAFRFQQRERHTRLFRNSPHFLFVSSGSPSFIRMESSMDSGDQLKDSSTSSVKSTSMLLRLQEEAQAPFRKFRMFIYGGAFFSCVIGLFVSSSQLLSGIRGASAAYPVKDSIYNIVINSIVIVTASLLYFYDYGIGKRRLDKLSAVSYVRKLPVEYDTKQYFVAELERKCAVLIVASTEDQLRTILYKLKNISMNVEKFIVIPYAINSSTPPSWDEFRDCKWLARVSNSSSWYSWYLKEREFVPKTKVGEPIVLLLRKSLEDFRGYGNPNWANWISSIK</sequence>
<keyword evidence="3" id="KW-1185">Reference proteome</keyword>
<dbReference type="AlphaFoldDB" id="A0AAV9IBC8"/>
<evidence type="ECO:0000256" key="1">
    <source>
        <dbReference type="SAM" id="Phobius"/>
    </source>
</evidence>
<proteinExistence type="predicted"/>
<keyword evidence="1" id="KW-0472">Membrane</keyword>
<evidence type="ECO:0000313" key="3">
    <source>
        <dbReference type="Proteomes" id="UP001300502"/>
    </source>
</evidence>
<accession>A0AAV9IBC8</accession>
<feature type="transmembrane region" description="Helical" evidence="1">
    <location>
        <begin position="92"/>
        <end position="110"/>
    </location>
</feature>
<dbReference type="Proteomes" id="UP001300502">
    <property type="component" value="Unassembled WGS sequence"/>
</dbReference>